<accession>V4AZP9</accession>
<dbReference type="PANTHER" id="PTHR16165:SF5">
    <property type="entry name" value="NXPE FAMILY MEMBER 3"/>
    <property type="match status" value="1"/>
</dbReference>
<protein>
    <recommendedName>
        <fullName evidence="2">NXPE C-terminal domain-containing protein</fullName>
    </recommendedName>
</protein>
<sequence length="597" mass="69164">MNKQFVFIVVSTILVLFWVLMDSSFIRYFESFKLRISTTFSEISTYHENSQLLLLVQKEKLTCQLPEFTSIEQCRNINKENTCSYTCKCYKYLTIKLPGVYQIPISTPIQDMVSVEAMTLRDPEFLDLSDTASVKLTKLSFLTSVDNIRVGDEFKILIQLFDGAGRPRQVGGDDVRVWIKSSDFVYKASGEVVDHYNGTYVATFKAIWEGNSLIFFKLAYTREELATRFMWNRQYGTLSYLVGQYKKAEVVEYTPCTFFQTIPGHGEVCNFTMLNNGQPWYCGKPNSTKLGCADINLFKEYGQTHIPLTKAQRELIFNRKSHNRILKTKLKFHFQNGQLLKLNQNCNVLDKKETWNTKMPSGYFNSSKWISLKCKNTLDNSSFESCLKNMDVIIMGDSTTRQYFSYITSKVVHDCILVTEKWKWPQWHSPSKCVSKNRNLTISWNPHELPFSDAKLQGGELNLKSTARILNELPSNRKIVFVIHYYAHMIRQHSAIVLRAIRGLKSAIKKALSRNKNVVIAVKTPHSFGESRCESHFADFMGPVFIELFNREFRELQDSILNLNVWEMSVASENFLLHPKEIIVREHLRMLFGYICN</sequence>
<dbReference type="HOGENOM" id="CLU_022282_0_0_1"/>
<dbReference type="InterPro" id="IPR026845">
    <property type="entry name" value="NXPH/NXPE"/>
</dbReference>
<dbReference type="STRING" id="225164.V4AZP9"/>
<dbReference type="Gene3D" id="2.60.40.10">
    <property type="entry name" value="Immunoglobulins"/>
    <property type="match status" value="1"/>
</dbReference>
<dbReference type="AlphaFoldDB" id="V4AZP9"/>
<dbReference type="Pfam" id="PF24536">
    <property type="entry name" value="NXPE4_C"/>
    <property type="match status" value="1"/>
</dbReference>
<keyword evidence="4" id="KW-1185">Reference proteome</keyword>
<evidence type="ECO:0000313" key="3">
    <source>
        <dbReference type="EMBL" id="ESO99206.1"/>
    </source>
</evidence>
<dbReference type="CTD" id="20250876"/>
<dbReference type="OrthoDB" id="8675562at2759"/>
<dbReference type="RefSeq" id="XP_009050113.1">
    <property type="nucleotide sequence ID" value="XM_009051865.1"/>
</dbReference>
<dbReference type="KEGG" id="lgi:LOTGIDRAFT_238812"/>
<dbReference type="InterPro" id="IPR013783">
    <property type="entry name" value="Ig-like_fold"/>
</dbReference>
<reference evidence="3 4" key="1">
    <citation type="journal article" date="2013" name="Nature">
        <title>Insights into bilaterian evolution from three spiralian genomes.</title>
        <authorList>
            <person name="Simakov O."/>
            <person name="Marletaz F."/>
            <person name="Cho S.J."/>
            <person name="Edsinger-Gonzales E."/>
            <person name="Havlak P."/>
            <person name="Hellsten U."/>
            <person name="Kuo D.H."/>
            <person name="Larsson T."/>
            <person name="Lv J."/>
            <person name="Arendt D."/>
            <person name="Savage R."/>
            <person name="Osoegawa K."/>
            <person name="de Jong P."/>
            <person name="Grimwood J."/>
            <person name="Chapman J.A."/>
            <person name="Shapiro H."/>
            <person name="Aerts A."/>
            <person name="Otillar R.P."/>
            <person name="Terry A.Y."/>
            <person name="Boore J.L."/>
            <person name="Grigoriev I.V."/>
            <person name="Lindberg D.R."/>
            <person name="Seaver E.C."/>
            <person name="Weisblat D.A."/>
            <person name="Putnam N.H."/>
            <person name="Rokhsar D.S."/>
        </authorList>
    </citation>
    <scope>NUCLEOTIDE SEQUENCE [LARGE SCALE GENOMIC DNA]</scope>
</reference>
<dbReference type="InterPro" id="IPR057106">
    <property type="entry name" value="NXPE4_C"/>
</dbReference>
<dbReference type="OMA" id="IVKPRPF"/>
<proteinExistence type="inferred from homology"/>
<dbReference type="EMBL" id="KB201075">
    <property type="protein sequence ID" value="ESO99206.1"/>
    <property type="molecule type" value="Genomic_DNA"/>
</dbReference>
<dbReference type="Pfam" id="PF06312">
    <property type="entry name" value="Neurexophilin"/>
    <property type="match status" value="1"/>
</dbReference>
<dbReference type="GeneID" id="20250876"/>
<dbReference type="Proteomes" id="UP000030746">
    <property type="component" value="Unassembled WGS sequence"/>
</dbReference>
<dbReference type="PANTHER" id="PTHR16165">
    <property type="entry name" value="NXPE FAMILY MEMBER"/>
    <property type="match status" value="1"/>
</dbReference>
<name>V4AZP9_LOTGI</name>
<feature type="domain" description="NXPE C-terminal" evidence="2">
    <location>
        <begin position="369"/>
        <end position="596"/>
    </location>
</feature>
<gene>
    <name evidence="3" type="ORF">LOTGIDRAFT_238812</name>
</gene>
<dbReference type="SUPFAM" id="SSF81296">
    <property type="entry name" value="E set domains"/>
    <property type="match status" value="1"/>
</dbReference>
<comment type="similarity">
    <text evidence="1">Belongs to the NXPE family.</text>
</comment>
<organism evidence="3 4">
    <name type="scientific">Lottia gigantea</name>
    <name type="common">Giant owl limpet</name>
    <dbReference type="NCBI Taxonomy" id="225164"/>
    <lineage>
        <taxon>Eukaryota</taxon>
        <taxon>Metazoa</taxon>
        <taxon>Spiralia</taxon>
        <taxon>Lophotrochozoa</taxon>
        <taxon>Mollusca</taxon>
        <taxon>Gastropoda</taxon>
        <taxon>Patellogastropoda</taxon>
        <taxon>Lottioidea</taxon>
        <taxon>Lottiidae</taxon>
        <taxon>Lottia</taxon>
    </lineage>
</organism>
<dbReference type="InterPro" id="IPR014756">
    <property type="entry name" value="Ig_E-set"/>
</dbReference>
<evidence type="ECO:0000313" key="4">
    <source>
        <dbReference type="Proteomes" id="UP000030746"/>
    </source>
</evidence>
<evidence type="ECO:0000259" key="2">
    <source>
        <dbReference type="Pfam" id="PF24536"/>
    </source>
</evidence>
<evidence type="ECO:0000256" key="1">
    <source>
        <dbReference type="ARBA" id="ARBA00005431"/>
    </source>
</evidence>